<accession>A0A812SRX0</accession>
<dbReference type="Proteomes" id="UP000601435">
    <property type="component" value="Unassembled WGS sequence"/>
</dbReference>
<dbReference type="EMBL" id="CAJNJA010022531">
    <property type="protein sequence ID" value="CAE7494994.1"/>
    <property type="molecule type" value="Genomic_DNA"/>
</dbReference>
<organism evidence="1 2">
    <name type="scientific">Symbiodinium necroappetens</name>
    <dbReference type="NCBI Taxonomy" id="1628268"/>
    <lineage>
        <taxon>Eukaryota</taxon>
        <taxon>Sar</taxon>
        <taxon>Alveolata</taxon>
        <taxon>Dinophyceae</taxon>
        <taxon>Suessiales</taxon>
        <taxon>Symbiodiniaceae</taxon>
        <taxon>Symbiodinium</taxon>
    </lineage>
</organism>
<evidence type="ECO:0000313" key="2">
    <source>
        <dbReference type="Proteomes" id="UP000601435"/>
    </source>
</evidence>
<keyword evidence="2" id="KW-1185">Reference proteome</keyword>
<dbReference type="OrthoDB" id="417695at2759"/>
<dbReference type="AlphaFoldDB" id="A0A812SRX0"/>
<protein>
    <submittedName>
        <fullName evidence="1">Uncharacterized protein</fullName>
    </submittedName>
</protein>
<name>A0A812SRX0_9DINO</name>
<sequence>MWGRQKKSCRSFSGCRAKFRGAYRCQGDLQEIGSCGLKCQGPECAFSCQGSACAQQCTGDRCGKSCQSGTSGDQSCAKQCKGEECGALCVGATCAKSCEGDFCAAESWRQSDAERCNRGCGEMRRRLQGCGLCGIVPRRDAVVTVTAVGPYRRILAILTHQYCHGLYALVPHALFGVRTAIRAARGPTVEKAGGSVQMKGSVRSVPMAKSNASGDVQGGRIRLESHAHGAVLNQATQLKRVIGFTACCVWSECDLASEFRFSDSRMKFHFSFGFLRLLPCLAYKFREPHIPASQIQYVQELTVALPLAVINLTNCTQLLRDGNLVGGNITFRASDFGHDVPFVMDKAAGFYAILDDVLSRATDGNPCFHEDLRSYMACIVAASCVIQAAVPAYVSMEVYAMILEQVTRFEEITWPLLRDALDHEEGSSLASDILLPEAFVCDGSEHDPSFLQLDSDSHEASQRLISELGTEHTATATMALALRVAAANSHQILDSHATNGSLDATIEKLQHVWHPVCQQLGCDHTNFWDIYLQHHKHSMAVIKTNHAGLLRSDIKLRFHLEQRVQRSQFLDPVIV</sequence>
<reference evidence="1" key="1">
    <citation type="submission" date="2021-02" db="EMBL/GenBank/DDBJ databases">
        <authorList>
            <person name="Dougan E. K."/>
            <person name="Rhodes N."/>
            <person name="Thang M."/>
            <person name="Chan C."/>
        </authorList>
    </citation>
    <scope>NUCLEOTIDE SEQUENCE</scope>
</reference>
<comment type="caution">
    <text evidence="1">The sequence shown here is derived from an EMBL/GenBank/DDBJ whole genome shotgun (WGS) entry which is preliminary data.</text>
</comment>
<gene>
    <name evidence="1" type="ORF">SNEC2469_LOCUS14085</name>
</gene>
<proteinExistence type="predicted"/>
<evidence type="ECO:0000313" key="1">
    <source>
        <dbReference type="EMBL" id="CAE7494994.1"/>
    </source>
</evidence>